<organism evidence="8 9">
    <name type="scientific">Micromonospora fluostatini</name>
    <dbReference type="NCBI Taxonomy" id="1629071"/>
    <lineage>
        <taxon>Bacteria</taxon>
        <taxon>Bacillati</taxon>
        <taxon>Actinomycetota</taxon>
        <taxon>Actinomycetes</taxon>
        <taxon>Micromonosporales</taxon>
        <taxon>Micromonosporaceae</taxon>
        <taxon>Micromonospora</taxon>
    </lineage>
</organism>
<gene>
    <name evidence="8" type="ORF">E1091_17010</name>
</gene>
<accession>A0ABY2DG33</accession>
<evidence type="ECO:0000256" key="2">
    <source>
        <dbReference type="ARBA" id="ARBA00023015"/>
    </source>
</evidence>
<dbReference type="NCBIfam" id="TIGR02937">
    <property type="entry name" value="sigma70-ECF"/>
    <property type="match status" value="1"/>
</dbReference>
<keyword evidence="6" id="KW-1133">Transmembrane helix</keyword>
<dbReference type="PANTHER" id="PTHR43133">
    <property type="entry name" value="RNA POLYMERASE ECF-TYPE SIGMA FACTO"/>
    <property type="match status" value="1"/>
</dbReference>
<evidence type="ECO:0000313" key="9">
    <source>
        <dbReference type="Proteomes" id="UP000295626"/>
    </source>
</evidence>
<dbReference type="InterPro" id="IPR007627">
    <property type="entry name" value="RNA_pol_sigma70_r2"/>
</dbReference>
<keyword evidence="6" id="KW-0472">Membrane</keyword>
<dbReference type="InterPro" id="IPR036388">
    <property type="entry name" value="WH-like_DNA-bd_sf"/>
</dbReference>
<dbReference type="SUPFAM" id="SSF88659">
    <property type="entry name" value="Sigma3 and sigma4 domains of RNA polymerase sigma factors"/>
    <property type="match status" value="1"/>
</dbReference>
<dbReference type="InterPro" id="IPR013325">
    <property type="entry name" value="RNA_pol_sigma_r2"/>
</dbReference>
<evidence type="ECO:0000256" key="5">
    <source>
        <dbReference type="SAM" id="MobiDB-lite"/>
    </source>
</evidence>
<evidence type="ECO:0000256" key="1">
    <source>
        <dbReference type="ARBA" id="ARBA00010641"/>
    </source>
</evidence>
<dbReference type="Pfam" id="PF04542">
    <property type="entry name" value="Sigma70_r2"/>
    <property type="match status" value="1"/>
</dbReference>
<comment type="caution">
    <text evidence="8">The sequence shown here is derived from an EMBL/GenBank/DDBJ whole genome shotgun (WGS) entry which is preliminary data.</text>
</comment>
<dbReference type="InterPro" id="IPR013324">
    <property type="entry name" value="RNA_pol_sigma_r3/r4-like"/>
</dbReference>
<evidence type="ECO:0000259" key="7">
    <source>
        <dbReference type="Pfam" id="PF04542"/>
    </source>
</evidence>
<evidence type="ECO:0000256" key="3">
    <source>
        <dbReference type="ARBA" id="ARBA00023082"/>
    </source>
</evidence>
<dbReference type="SUPFAM" id="SSF88946">
    <property type="entry name" value="Sigma2 domain of RNA polymerase sigma factors"/>
    <property type="match status" value="1"/>
</dbReference>
<feature type="region of interest" description="Disordered" evidence="5">
    <location>
        <begin position="319"/>
        <end position="351"/>
    </location>
</feature>
<dbReference type="PANTHER" id="PTHR43133:SF51">
    <property type="entry name" value="RNA POLYMERASE SIGMA FACTOR"/>
    <property type="match status" value="1"/>
</dbReference>
<dbReference type="Proteomes" id="UP000295626">
    <property type="component" value="Unassembled WGS sequence"/>
</dbReference>
<keyword evidence="4" id="KW-0804">Transcription</keyword>
<dbReference type="Gene3D" id="1.10.1740.10">
    <property type="match status" value="1"/>
</dbReference>
<feature type="non-terminal residue" evidence="8">
    <location>
        <position position="351"/>
    </location>
</feature>
<dbReference type="EMBL" id="SMKE01000788">
    <property type="protein sequence ID" value="TDB85198.1"/>
    <property type="molecule type" value="Genomic_DNA"/>
</dbReference>
<feature type="transmembrane region" description="Helical" evidence="6">
    <location>
        <begin position="297"/>
        <end position="317"/>
    </location>
</feature>
<keyword evidence="6" id="KW-0812">Transmembrane</keyword>
<sequence length="351" mass="37208">METTMDADLVQAAQAGDQRALAELVATHLPLVHNVAGRALPERADVDDVVQETMLRVVQRLGDLRDPTRFRAWLISITIRQIKDRMRVRQVTLRQQTPLAEYTETPDPETDVAADVVAHAAHEAQRQDLLAAVRWLNPDERQVLALWWQELNGTLTRAELAEALGVTVAHAGVRIQRMKGQVLLARTVLQALRQPARCPGLSRAGAGWDGSANPYWFRKLARHVRACPACGALGAAQAPTEHHVVSIGLLAAPALPLSDLLAAGVAAPVVGKVLAFLAAPLVTVFRRLAEYVVGKPAALVATPVVGAVAVLSTGLLLPSDGDEPLAQPPPPPVTAPAAGPSPAATAPTPPG</sequence>
<dbReference type="InterPro" id="IPR039425">
    <property type="entry name" value="RNA_pol_sigma-70-like"/>
</dbReference>
<evidence type="ECO:0000256" key="4">
    <source>
        <dbReference type="ARBA" id="ARBA00023163"/>
    </source>
</evidence>
<evidence type="ECO:0000313" key="8">
    <source>
        <dbReference type="EMBL" id="TDB85198.1"/>
    </source>
</evidence>
<dbReference type="Gene3D" id="1.10.10.10">
    <property type="entry name" value="Winged helix-like DNA-binding domain superfamily/Winged helix DNA-binding domain"/>
    <property type="match status" value="1"/>
</dbReference>
<comment type="similarity">
    <text evidence="1">Belongs to the sigma-70 factor family. ECF subfamily.</text>
</comment>
<feature type="compositionally biased region" description="Low complexity" evidence="5">
    <location>
        <begin position="335"/>
        <end position="351"/>
    </location>
</feature>
<protein>
    <submittedName>
        <fullName evidence="8">Sigma-70 family RNA polymerase sigma factor</fullName>
    </submittedName>
</protein>
<evidence type="ECO:0000256" key="6">
    <source>
        <dbReference type="SAM" id="Phobius"/>
    </source>
</evidence>
<name>A0ABY2DG33_9ACTN</name>
<dbReference type="InterPro" id="IPR014284">
    <property type="entry name" value="RNA_pol_sigma-70_dom"/>
</dbReference>
<keyword evidence="3" id="KW-0731">Sigma factor</keyword>
<keyword evidence="2" id="KW-0805">Transcription regulation</keyword>
<feature type="domain" description="RNA polymerase sigma-70 region 2" evidence="7">
    <location>
        <begin position="24"/>
        <end position="90"/>
    </location>
</feature>
<proteinExistence type="inferred from homology"/>
<keyword evidence="9" id="KW-1185">Reference proteome</keyword>
<feature type="transmembrane region" description="Helical" evidence="6">
    <location>
        <begin position="260"/>
        <end position="285"/>
    </location>
</feature>
<reference evidence="8 9" key="1">
    <citation type="submission" date="2019-02" db="EMBL/GenBank/DDBJ databases">
        <title>Draft genome sequences of novel Actinobacteria.</title>
        <authorList>
            <person name="Sahin N."/>
            <person name="Ay H."/>
            <person name="Saygin H."/>
        </authorList>
    </citation>
    <scope>NUCLEOTIDE SEQUENCE [LARGE SCALE GENOMIC DNA]</scope>
    <source>
        <strain evidence="8 9">JCM 30529</strain>
    </source>
</reference>